<evidence type="ECO:0000313" key="2">
    <source>
        <dbReference type="EMBL" id="AFI67372.1"/>
    </source>
</evidence>
<organism evidence="2 3">
    <name type="scientific">Burkholderia pseudomallei (strain 1026b)</name>
    <dbReference type="NCBI Taxonomy" id="884204"/>
    <lineage>
        <taxon>Bacteria</taxon>
        <taxon>Pseudomonadati</taxon>
        <taxon>Pseudomonadota</taxon>
        <taxon>Betaproteobacteria</taxon>
        <taxon>Burkholderiales</taxon>
        <taxon>Burkholderiaceae</taxon>
        <taxon>Burkholderia</taxon>
        <taxon>pseudomallei group</taxon>
    </lineage>
</organism>
<proteinExistence type="predicted"/>
<dbReference type="AlphaFoldDB" id="A0A0H3HN67"/>
<sequence>MSSRRVAEKIEAPGIDRLPGASSSPLSQPLGAPSPRTSHHHPADIHRSARSPSMLHSSPSESNRNPRSSRTRNPCQAAPPVPVPAPRPAMPPLSPSTSPAVRRGRCSSAAAASLQSKTKDFARRRRSPPNANASAAARLSCLSSPATARRLQNE</sequence>
<reference evidence="2 3" key="1">
    <citation type="journal article" date="2012" name="PLoS ONE">
        <title>Evolution of Burkholderia pseudomallei in recurrent melioidosis.</title>
        <authorList>
            <person name="Hayden H.S."/>
            <person name="Lim R."/>
            <person name="Brittnacher M.J."/>
            <person name="Sims E.H."/>
            <person name="Ramage E.R."/>
            <person name="Fong C."/>
            <person name="Wu Z."/>
            <person name="Crist E."/>
            <person name="Chang J."/>
            <person name="Zhou Y."/>
            <person name="Radey M."/>
            <person name="Rohmer L."/>
            <person name="Haugen E."/>
            <person name="Gillett W."/>
            <person name="Wuthiekanun V."/>
            <person name="Peacock S.J."/>
            <person name="Kaul R."/>
            <person name="Miller S.I."/>
            <person name="Manoil C."/>
            <person name="Jacobs M.A."/>
        </authorList>
    </citation>
    <scope>NUCLEOTIDE SEQUENCE [LARGE SCALE GENOMIC DNA]</scope>
    <source>
        <strain evidence="2 3">1026b</strain>
    </source>
</reference>
<dbReference type="KEGG" id="bpz:BP1026B_I2785"/>
<feature type="region of interest" description="Disordered" evidence="1">
    <location>
        <begin position="1"/>
        <end position="154"/>
    </location>
</feature>
<feature type="compositionally biased region" description="Basic and acidic residues" evidence="1">
    <location>
        <begin position="1"/>
        <end position="11"/>
    </location>
</feature>
<feature type="compositionally biased region" description="Low complexity" evidence="1">
    <location>
        <begin position="128"/>
        <end position="146"/>
    </location>
</feature>
<accession>A0A0H3HN67</accession>
<dbReference type="Proteomes" id="UP000010087">
    <property type="component" value="Chromosome 1"/>
</dbReference>
<name>A0A0H3HN67_BURP2</name>
<evidence type="ECO:0000313" key="3">
    <source>
        <dbReference type="Proteomes" id="UP000010087"/>
    </source>
</evidence>
<gene>
    <name evidence="2" type="ordered locus">BP1026B_I2785</name>
</gene>
<evidence type="ECO:0000256" key="1">
    <source>
        <dbReference type="SAM" id="MobiDB-lite"/>
    </source>
</evidence>
<feature type="compositionally biased region" description="Low complexity" evidence="1">
    <location>
        <begin position="50"/>
        <end position="76"/>
    </location>
</feature>
<protein>
    <submittedName>
        <fullName evidence="2">Uncharacterized protein</fullName>
    </submittedName>
</protein>
<feature type="compositionally biased region" description="Pro residues" evidence="1">
    <location>
        <begin position="77"/>
        <end position="94"/>
    </location>
</feature>
<dbReference type="EMBL" id="CP002833">
    <property type="protein sequence ID" value="AFI67372.1"/>
    <property type="molecule type" value="Genomic_DNA"/>
</dbReference>